<evidence type="ECO:0000313" key="3">
    <source>
        <dbReference type="Proteomes" id="UP001239083"/>
    </source>
</evidence>
<proteinExistence type="predicted"/>
<name>A0ABU0RDV4_9MICO</name>
<dbReference type="InterPro" id="IPR019533">
    <property type="entry name" value="Peptidase_S26"/>
</dbReference>
<dbReference type="CDD" id="cd06530">
    <property type="entry name" value="S26_SPase_I"/>
    <property type="match status" value="1"/>
</dbReference>
<dbReference type="EMBL" id="JAUSYY010000001">
    <property type="protein sequence ID" value="MDQ0895239.1"/>
    <property type="molecule type" value="Genomic_DNA"/>
</dbReference>
<protein>
    <submittedName>
        <fullName evidence="2">Signal peptidase</fullName>
        <ecNumber evidence="2">3.4.21.89</ecNumber>
    </submittedName>
</protein>
<evidence type="ECO:0000256" key="1">
    <source>
        <dbReference type="SAM" id="Phobius"/>
    </source>
</evidence>
<evidence type="ECO:0000313" key="2">
    <source>
        <dbReference type="EMBL" id="MDQ0895239.1"/>
    </source>
</evidence>
<feature type="transmembrane region" description="Helical" evidence="1">
    <location>
        <begin position="141"/>
        <end position="159"/>
    </location>
</feature>
<gene>
    <name evidence="2" type="ORF">QFZ26_002794</name>
</gene>
<keyword evidence="2" id="KW-0378">Hydrolase</keyword>
<feature type="transmembrane region" description="Helical" evidence="1">
    <location>
        <begin position="113"/>
        <end position="134"/>
    </location>
</feature>
<dbReference type="RefSeq" id="WP_307043145.1">
    <property type="nucleotide sequence ID" value="NZ_JAUSYY010000001.1"/>
</dbReference>
<keyword evidence="1" id="KW-1133">Transmembrane helix</keyword>
<keyword evidence="1" id="KW-0472">Membrane</keyword>
<accession>A0ABU0RDV4</accession>
<feature type="transmembrane region" description="Helical" evidence="1">
    <location>
        <begin position="12"/>
        <end position="36"/>
    </location>
</feature>
<keyword evidence="1" id="KW-0812">Transmembrane</keyword>
<organism evidence="2 3">
    <name type="scientific">Agromyces ramosus</name>
    <dbReference type="NCBI Taxonomy" id="33879"/>
    <lineage>
        <taxon>Bacteria</taxon>
        <taxon>Bacillati</taxon>
        <taxon>Actinomycetota</taxon>
        <taxon>Actinomycetes</taxon>
        <taxon>Micrococcales</taxon>
        <taxon>Microbacteriaceae</taxon>
        <taxon>Agromyces</taxon>
    </lineage>
</organism>
<keyword evidence="3" id="KW-1185">Reference proteome</keyword>
<comment type="caution">
    <text evidence="2">The sequence shown here is derived from an EMBL/GenBank/DDBJ whole genome shotgun (WGS) entry which is preliminary data.</text>
</comment>
<dbReference type="EC" id="3.4.21.89" evidence="2"/>
<sequence length="397" mass="39964">MRRRRSAASVVGDVLMTIAAAGGAVCIALVVAAVAFDVSIMLFKTGSMSPAIPAGAAALVREVPAASVDIGDVVTVDRPGKLPVTHRVVAISGPGAERELTLRGDANPVDDPMPYRVTTVRVVLFAIPGIATTIAALGQPLVLGGLTLGATTLVVWAFWPRTPRGGCGRHRESPAPPHTGAARATSAAHSALSIAAVAAIAVIPLSGPVDRAAAASTEAVVQGEVIRLTSIGDAAEMATLGAGESAVWIVGVEAEAPSPGTVRISLTAAGSANPVLEVTVTACDHRTADGRCDGESVLVPTTGLGERDTFDLGTMADTEERWLRVETRMSDAGSELPVLSEFTVSAEGFGESVGTDGSGAIAASGVDVAPLLAIAAAAVIGGAVVSLTTAARRRRTP</sequence>
<dbReference type="GO" id="GO:0009003">
    <property type="term" value="F:signal peptidase activity"/>
    <property type="evidence" value="ECO:0007669"/>
    <property type="project" value="UniProtKB-EC"/>
</dbReference>
<reference evidence="2 3" key="1">
    <citation type="submission" date="2023-07" db="EMBL/GenBank/DDBJ databases">
        <title>Comparative genomics of wheat-associated soil bacteria to identify genetic determinants of phenazine resistance.</title>
        <authorList>
            <person name="Mouncey N."/>
        </authorList>
    </citation>
    <scope>NUCLEOTIDE SEQUENCE [LARGE SCALE GENOMIC DNA]</scope>
    <source>
        <strain evidence="2 3">V3I3</strain>
    </source>
</reference>
<dbReference type="Proteomes" id="UP001239083">
    <property type="component" value="Unassembled WGS sequence"/>
</dbReference>
<feature type="transmembrane region" description="Helical" evidence="1">
    <location>
        <begin position="368"/>
        <end position="391"/>
    </location>
</feature>